<dbReference type="InterPro" id="IPR015889">
    <property type="entry name" value="Intradiol_dOase_core"/>
</dbReference>
<dbReference type="Pfam" id="PF12391">
    <property type="entry name" value="PCDO_beta_N"/>
    <property type="match status" value="1"/>
</dbReference>
<dbReference type="GO" id="GO:0018578">
    <property type="term" value="F:protocatechuate 3,4-dioxygenase activity"/>
    <property type="evidence" value="ECO:0007669"/>
    <property type="project" value="UniProtKB-EC"/>
</dbReference>
<dbReference type="InterPro" id="IPR024756">
    <property type="entry name" value="PCDO_beta_N"/>
</dbReference>
<dbReference type="PANTHER" id="PTHR33711">
    <property type="entry name" value="DIOXYGENASE, PUTATIVE (AFU_ORTHOLOGUE AFUA_2G02910)-RELATED"/>
    <property type="match status" value="1"/>
</dbReference>
<name>A0ABV6M569_9ACTN</name>
<dbReference type="Pfam" id="PF00775">
    <property type="entry name" value="Dioxygenase_C"/>
    <property type="match status" value="1"/>
</dbReference>
<dbReference type="InterPro" id="IPR050770">
    <property type="entry name" value="Intradiol_RC_Dioxygenase"/>
</dbReference>
<keyword evidence="2" id="KW-0223">Dioxygenase</keyword>
<organism evidence="6 7">
    <name type="scientific">Phytohabitans kaempferiae</name>
    <dbReference type="NCBI Taxonomy" id="1620943"/>
    <lineage>
        <taxon>Bacteria</taxon>
        <taxon>Bacillati</taxon>
        <taxon>Actinomycetota</taxon>
        <taxon>Actinomycetes</taxon>
        <taxon>Micromonosporales</taxon>
        <taxon>Micromonosporaceae</taxon>
    </lineage>
</organism>
<dbReference type="NCBIfam" id="TIGR02422">
    <property type="entry name" value="protocat_beta"/>
    <property type="match status" value="1"/>
</dbReference>
<evidence type="ECO:0000256" key="4">
    <source>
        <dbReference type="SAM" id="MobiDB-lite"/>
    </source>
</evidence>
<evidence type="ECO:0000313" key="6">
    <source>
        <dbReference type="EMBL" id="MFC0529667.1"/>
    </source>
</evidence>
<dbReference type="SUPFAM" id="SSF49482">
    <property type="entry name" value="Aromatic compound dioxygenase"/>
    <property type="match status" value="1"/>
</dbReference>
<keyword evidence="3 6" id="KW-0560">Oxidoreductase</keyword>
<reference evidence="6 7" key="1">
    <citation type="submission" date="2024-09" db="EMBL/GenBank/DDBJ databases">
        <authorList>
            <person name="Sun Q."/>
            <person name="Mori K."/>
        </authorList>
    </citation>
    <scope>NUCLEOTIDE SEQUENCE [LARGE SCALE GENOMIC DNA]</scope>
    <source>
        <strain evidence="6 7">TBRC 3947</strain>
    </source>
</reference>
<evidence type="ECO:0000313" key="7">
    <source>
        <dbReference type="Proteomes" id="UP001589867"/>
    </source>
</evidence>
<dbReference type="Gene3D" id="2.60.130.10">
    <property type="entry name" value="Aromatic compound dioxygenase"/>
    <property type="match status" value="1"/>
</dbReference>
<dbReference type="RefSeq" id="WP_377252655.1">
    <property type="nucleotide sequence ID" value="NZ_JBHLUH010000037.1"/>
</dbReference>
<dbReference type="InterPro" id="IPR012785">
    <property type="entry name" value="Protocat_dOase_b"/>
</dbReference>
<evidence type="ECO:0000256" key="3">
    <source>
        <dbReference type="ARBA" id="ARBA00023002"/>
    </source>
</evidence>
<feature type="region of interest" description="Disordered" evidence="4">
    <location>
        <begin position="1"/>
        <end position="24"/>
    </location>
</feature>
<dbReference type="InterPro" id="IPR000627">
    <property type="entry name" value="Intradiol_dOase_C"/>
</dbReference>
<comment type="caution">
    <text evidence="6">The sequence shown here is derived from an EMBL/GenBank/DDBJ whole genome shotgun (WGS) entry which is preliminary data.</text>
</comment>
<proteinExistence type="inferred from homology"/>
<evidence type="ECO:0000256" key="2">
    <source>
        <dbReference type="ARBA" id="ARBA00022964"/>
    </source>
</evidence>
<keyword evidence="7" id="KW-1185">Reference proteome</keyword>
<sequence length="241" mass="27044">MTTARRLLVPGYRRDDAGSHPPLLSPDYKSTVLRAPSQAPLPLPHTLTEVTGPLLGEGRVTAADADLSRHAGGEAQGQRIVVHGQVRDSDGRPVPDTLVEVWQANAGGRYLHKWDQHDVPLDPHFTGVGRALTDSLGRYRFVTVKPGAYPWRNHHNAWRPAHIHFSLFGRAFTQRLVTQMYFPDDPLFPYDPVYNSVPEAARHRMVSRFDLSATVEEWALGFEFDIVLRGREATPMEEPES</sequence>
<gene>
    <name evidence="6" type="primary">pcaH</name>
    <name evidence="6" type="ORF">ACFFIA_18580</name>
</gene>
<feature type="domain" description="Intradiol ring-cleavage dioxygenases" evidence="5">
    <location>
        <begin position="82"/>
        <end position="110"/>
    </location>
</feature>
<protein>
    <submittedName>
        <fullName evidence="6">Protocatechuate 3,4-dioxygenase subunit beta</fullName>
        <ecNumber evidence="6">1.13.11.3</ecNumber>
    </submittedName>
</protein>
<dbReference type="PANTHER" id="PTHR33711:SF10">
    <property type="entry name" value="INTRADIOL RING-CLEAVAGE DIOXYGENASES DOMAIN-CONTAINING PROTEIN"/>
    <property type="match status" value="1"/>
</dbReference>
<comment type="similarity">
    <text evidence="1">Belongs to the intradiol ring-cleavage dioxygenase family.</text>
</comment>
<dbReference type="PROSITE" id="PS00083">
    <property type="entry name" value="INTRADIOL_DIOXYGENAS"/>
    <property type="match status" value="1"/>
</dbReference>
<evidence type="ECO:0000259" key="5">
    <source>
        <dbReference type="PROSITE" id="PS00083"/>
    </source>
</evidence>
<evidence type="ECO:0000256" key="1">
    <source>
        <dbReference type="ARBA" id="ARBA00007825"/>
    </source>
</evidence>
<accession>A0ABV6M569</accession>
<dbReference type="EC" id="1.13.11.3" evidence="6"/>
<dbReference type="Proteomes" id="UP001589867">
    <property type="component" value="Unassembled WGS sequence"/>
</dbReference>
<dbReference type="EMBL" id="JBHLUH010000037">
    <property type="protein sequence ID" value="MFC0529667.1"/>
    <property type="molecule type" value="Genomic_DNA"/>
</dbReference>